<comment type="caution">
    <text evidence="1">The sequence shown here is derived from an EMBL/GenBank/DDBJ whole genome shotgun (WGS) entry which is preliminary data.</text>
</comment>
<accession>A0A9Q3GHD5</accession>
<gene>
    <name evidence="1" type="ORF">O181_006960</name>
</gene>
<keyword evidence="2" id="KW-1185">Reference proteome</keyword>
<evidence type="ECO:0000313" key="2">
    <source>
        <dbReference type="Proteomes" id="UP000765509"/>
    </source>
</evidence>
<name>A0A9Q3GHD5_9BASI</name>
<reference evidence="1" key="1">
    <citation type="submission" date="2021-03" db="EMBL/GenBank/DDBJ databases">
        <title>Draft genome sequence of rust myrtle Austropuccinia psidii MF-1, a brazilian biotype.</title>
        <authorList>
            <person name="Quecine M.C."/>
            <person name="Pachon D.M.R."/>
            <person name="Bonatelli M.L."/>
            <person name="Correr F.H."/>
            <person name="Franceschini L.M."/>
            <person name="Leite T.F."/>
            <person name="Margarido G.R.A."/>
            <person name="Almeida C.A."/>
            <person name="Ferrarezi J.A."/>
            <person name="Labate C.A."/>
        </authorList>
    </citation>
    <scope>NUCLEOTIDE SEQUENCE</scope>
    <source>
        <strain evidence="1">MF-1</strain>
    </source>
</reference>
<protein>
    <submittedName>
        <fullName evidence="1">Uncharacterized protein</fullName>
    </submittedName>
</protein>
<proteinExistence type="predicted"/>
<dbReference type="EMBL" id="AVOT02001532">
    <property type="protein sequence ID" value="MBW0467245.1"/>
    <property type="molecule type" value="Genomic_DNA"/>
</dbReference>
<dbReference type="Proteomes" id="UP000765509">
    <property type="component" value="Unassembled WGS sequence"/>
</dbReference>
<evidence type="ECO:0000313" key="1">
    <source>
        <dbReference type="EMBL" id="MBW0467245.1"/>
    </source>
</evidence>
<organism evidence="1 2">
    <name type="scientific">Austropuccinia psidii MF-1</name>
    <dbReference type="NCBI Taxonomy" id="1389203"/>
    <lineage>
        <taxon>Eukaryota</taxon>
        <taxon>Fungi</taxon>
        <taxon>Dikarya</taxon>
        <taxon>Basidiomycota</taxon>
        <taxon>Pucciniomycotina</taxon>
        <taxon>Pucciniomycetes</taxon>
        <taxon>Pucciniales</taxon>
        <taxon>Sphaerophragmiaceae</taxon>
        <taxon>Austropuccinia</taxon>
    </lineage>
</organism>
<dbReference type="AlphaFoldDB" id="A0A9Q3GHD5"/>
<sequence>MSPGNMLPWTPWKPRKIGLRGTPIAPTYYGMWTVKPPKWPKSPKFQQNQELAIEWPGTKMASKGIFGQFLKDYGDKTPPLKTIIMCKIKIGCKKRPKKKIGPIQAGTYVHIAILPQF</sequence>